<dbReference type="SUPFAM" id="SSF50729">
    <property type="entry name" value="PH domain-like"/>
    <property type="match status" value="1"/>
</dbReference>
<keyword evidence="3" id="KW-0418">Kinase</keyword>
<gene>
    <name evidence="3" type="ORF">STCU_03357</name>
</gene>
<dbReference type="Pfam" id="PF02493">
    <property type="entry name" value="MORN"/>
    <property type="match status" value="8"/>
</dbReference>
<comment type="caution">
    <text evidence="3">The sequence shown here is derived from an EMBL/GenBank/DDBJ whole genome shotgun (WGS) entry which is preliminary data.</text>
</comment>
<reference evidence="3 4" key="1">
    <citation type="journal article" date="2013" name="PLoS ONE">
        <title>Predicting the Proteins of Angomonas deanei, Strigomonas culicis and Their Respective Endosymbionts Reveals New Aspects of the Trypanosomatidae Family.</title>
        <authorList>
            <person name="Motta M.C."/>
            <person name="Martins A.C."/>
            <person name="de Souza S.S."/>
            <person name="Catta-Preta C.M."/>
            <person name="Silva R."/>
            <person name="Klein C.C."/>
            <person name="de Almeida L.G."/>
            <person name="de Lima Cunha O."/>
            <person name="Ciapina L.P."/>
            <person name="Brocchi M."/>
            <person name="Colabardini A.C."/>
            <person name="de Araujo Lima B."/>
            <person name="Machado C.R."/>
            <person name="de Almeida Soares C.M."/>
            <person name="Probst C.M."/>
            <person name="de Menezes C.B."/>
            <person name="Thompson C.E."/>
            <person name="Bartholomeu D.C."/>
            <person name="Gradia D.F."/>
            <person name="Pavoni D.P."/>
            <person name="Grisard E.C."/>
            <person name="Fantinatti-Garboggini F."/>
            <person name="Marchini F.K."/>
            <person name="Rodrigues-Luiz G.F."/>
            <person name="Wagner G."/>
            <person name="Goldman G.H."/>
            <person name="Fietto J.L."/>
            <person name="Elias M.C."/>
            <person name="Goldman M.H."/>
            <person name="Sagot M.F."/>
            <person name="Pereira M."/>
            <person name="Stoco P.H."/>
            <person name="de Mendonca-Neto R.P."/>
            <person name="Teixeira S.M."/>
            <person name="Maciel T.E."/>
            <person name="de Oliveira Mendes T.A."/>
            <person name="Urmenyi T.P."/>
            <person name="de Souza W."/>
            <person name="Schenkman S."/>
            <person name="de Vasconcelos A.T."/>
        </authorList>
    </citation>
    <scope>NUCLEOTIDE SEQUENCE [LARGE SCALE GENOMIC DNA]</scope>
</reference>
<dbReference type="PROSITE" id="PS50003">
    <property type="entry name" value="PH_DOMAIN"/>
    <property type="match status" value="1"/>
</dbReference>
<sequence>MLSEPERKTLDAYDDGYYEQIELSEGFFYTGNVKDHTLQGQGTLVTPSGTYTGTFFKGSLEGWGRFEGTATAAAAVVRYDGSFHKGQFDGKGEVTYANGDTFSGLLRDGAVAEDEEGQYTFTDGRVYVGTFRGGKRHGRGRLTQANGDYYEGAFVENTCTGEGRASYGGGARLYHGLWRDGRKVSGTMTFPGSSRRYVGEWRDEKPEGRGEMFFANGDHYKGDFRAGQLHGVGRLAYKQPEGQRYYGHFVRDRPHGKGFLLMEAASDNGFASPAPPKIIEGYFQSGQLLSEDDVAAIDEVKEATRDLPALLVPPPLQEEAPLLAATPPQVSADAFAVDTPSDPAGDSLDSSLSLSARHVDPAVGEAAASLVQQTLAASPHRAPTGPSVGDTLLFTSSFAAPAFAERAGDALQQRPGQTLDPGGGGVPDRSVCKGWLEKCSIGKGALAFVSNWKRRYFILASFNDSVCLGYYEDELCQKAIGFLRLSLQDTRIVTRPSGKTHKKASKPGRELCVIYREKKKEYKLLLRAANREDHFRWVSAFQQLFSIVDLPSDHPLAQ</sequence>
<evidence type="ECO:0000259" key="2">
    <source>
        <dbReference type="PROSITE" id="PS50003"/>
    </source>
</evidence>
<evidence type="ECO:0000313" key="3">
    <source>
        <dbReference type="EMBL" id="EPY31634.1"/>
    </source>
</evidence>
<dbReference type="InterPro" id="IPR011993">
    <property type="entry name" value="PH-like_dom_sf"/>
</dbReference>
<dbReference type="EMBL" id="ATMH01003357">
    <property type="protein sequence ID" value="EPY31634.1"/>
    <property type="molecule type" value="Genomic_DNA"/>
</dbReference>
<dbReference type="PANTHER" id="PTHR43215:SF14">
    <property type="entry name" value="RADIAL SPOKE HEAD 1 HOMOLOG"/>
    <property type="match status" value="1"/>
</dbReference>
<dbReference type="AlphaFoldDB" id="S9US89"/>
<dbReference type="InterPro" id="IPR001849">
    <property type="entry name" value="PH_domain"/>
</dbReference>
<dbReference type="Proteomes" id="UP000015354">
    <property type="component" value="Unassembled WGS sequence"/>
</dbReference>
<feature type="domain" description="PH" evidence="2">
    <location>
        <begin position="429"/>
        <end position="546"/>
    </location>
</feature>
<dbReference type="GO" id="GO:0016301">
    <property type="term" value="F:kinase activity"/>
    <property type="evidence" value="ECO:0007669"/>
    <property type="project" value="UniProtKB-KW"/>
</dbReference>
<dbReference type="OrthoDB" id="437960at2759"/>
<dbReference type="SMART" id="SM00698">
    <property type="entry name" value="MORN"/>
    <property type="match status" value="6"/>
</dbReference>
<keyword evidence="4" id="KW-1185">Reference proteome</keyword>
<evidence type="ECO:0000256" key="1">
    <source>
        <dbReference type="ARBA" id="ARBA00022737"/>
    </source>
</evidence>
<accession>S9US89</accession>
<evidence type="ECO:0000313" key="4">
    <source>
        <dbReference type="Proteomes" id="UP000015354"/>
    </source>
</evidence>
<keyword evidence="1" id="KW-0677">Repeat</keyword>
<dbReference type="Gene3D" id="2.30.29.30">
    <property type="entry name" value="Pleckstrin-homology domain (PH domain)/Phosphotyrosine-binding domain (PTB)"/>
    <property type="match status" value="1"/>
</dbReference>
<dbReference type="InterPro" id="IPR003409">
    <property type="entry name" value="MORN"/>
</dbReference>
<name>S9US89_9TRYP</name>
<protein>
    <submittedName>
        <fullName evidence="3">Phosphatidylinositol-4-phosphate 5-kinase</fullName>
    </submittedName>
</protein>
<dbReference type="Gene3D" id="2.20.110.10">
    <property type="entry name" value="Histone H3 K4-specific methyltransferase SET7/9 N-terminal domain"/>
    <property type="match status" value="3"/>
</dbReference>
<dbReference type="Pfam" id="PF00169">
    <property type="entry name" value="PH"/>
    <property type="match status" value="1"/>
</dbReference>
<dbReference type="SMART" id="SM00233">
    <property type="entry name" value="PH"/>
    <property type="match status" value="1"/>
</dbReference>
<proteinExistence type="predicted"/>
<dbReference type="SUPFAM" id="SSF82185">
    <property type="entry name" value="Histone H3 K4-specific methyltransferase SET7/9 N-terminal domain"/>
    <property type="match status" value="2"/>
</dbReference>
<dbReference type="PANTHER" id="PTHR43215">
    <property type="entry name" value="RADIAL SPOKE HEAD 1 HOMOLOG"/>
    <property type="match status" value="1"/>
</dbReference>
<organism evidence="3 4">
    <name type="scientific">Strigomonas culicis</name>
    <dbReference type="NCBI Taxonomy" id="28005"/>
    <lineage>
        <taxon>Eukaryota</taxon>
        <taxon>Discoba</taxon>
        <taxon>Euglenozoa</taxon>
        <taxon>Kinetoplastea</taxon>
        <taxon>Metakinetoplastina</taxon>
        <taxon>Trypanosomatida</taxon>
        <taxon>Trypanosomatidae</taxon>
        <taxon>Strigomonadinae</taxon>
        <taxon>Strigomonas</taxon>
    </lineage>
</organism>
<keyword evidence="3" id="KW-0808">Transferase</keyword>